<comment type="cofactor">
    <cofactor evidence="1">
        <name>FAD</name>
        <dbReference type="ChEBI" id="CHEBI:57692"/>
    </cofactor>
</comment>
<dbReference type="GO" id="GO:0008688">
    <property type="term" value="F:3-(3-hydroxyphenyl)propionate hydroxylase activity"/>
    <property type="evidence" value="ECO:0007669"/>
    <property type="project" value="UniProtKB-EC"/>
</dbReference>
<evidence type="ECO:0000313" key="5">
    <source>
        <dbReference type="EMBL" id="MBP2474484.1"/>
    </source>
</evidence>
<dbReference type="Gene3D" id="3.50.50.60">
    <property type="entry name" value="FAD/NAD(P)-binding domain"/>
    <property type="match status" value="1"/>
</dbReference>
<organism evidence="5 6">
    <name type="scientific">Crossiella equi</name>
    <dbReference type="NCBI Taxonomy" id="130796"/>
    <lineage>
        <taxon>Bacteria</taxon>
        <taxon>Bacillati</taxon>
        <taxon>Actinomycetota</taxon>
        <taxon>Actinomycetes</taxon>
        <taxon>Pseudonocardiales</taxon>
        <taxon>Pseudonocardiaceae</taxon>
        <taxon>Crossiella</taxon>
    </lineage>
</organism>
<comment type="caution">
    <text evidence="5">The sequence shown here is derived from an EMBL/GenBank/DDBJ whole genome shotgun (WGS) entry which is preliminary data.</text>
</comment>
<dbReference type="Pfam" id="PF01494">
    <property type="entry name" value="FAD_binding_3"/>
    <property type="match status" value="1"/>
</dbReference>
<feature type="domain" description="FAD-binding" evidence="4">
    <location>
        <begin position="3"/>
        <end position="327"/>
    </location>
</feature>
<accession>A0ABS5AD17</accession>
<dbReference type="EMBL" id="JAGIOO010000001">
    <property type="protein sequence ID" value="MBP2474484.1"/>
    <property type="molecule type" value="Genomic_DNA"/>
</dbReference>
<proteinExistence type="predicted"/>
<dbReference type="Gene3D" id="3.40.30.120">
    <property type="match status" value="1"/>
</dbReference>
<protein>
    <submittedName>
        <fullName evidence="5">3-(3-hydroxy-phenyl)propionate hydroxylase</fullName>
        <ecNumber evidence="5">1.14.13.127</ecNumber>
    </submittedName>
</protein>
<dbReference type="InterPro" id="IPR050641">
    <property type="entry name" value="RIFMO-like"/>
</dbReference>
<dbReference type="InterPro" id="IPR002938">
    <property type="entry name" value="FAD-bd"/>
</dbReference>
<sequence length="470" mass="49679">MHTDVLVVGAGPVGLLLAAELRLGGLSVHLVDRLDEPSTFSKAFGIGGRTLDWFDQRGISDRVPADAHRWPGGHFAGLPTWLSYERLPTAHRYAIRISQQDTERLLAEHALALGVPVRRGRELTALSQDADGVRAEVGGQVVTARYLVGCDGGRSTVRKLAGIGFPGSTDEGGTLLGDVVLTEQPPGIGLLRTPTGVVFLAPLGEGLHRVCPARIGEAYSEEPLTLEELRASLRAVLGTDLGAHSPRWLSRMRTNSRVAERYRSGRVLLAGDAAHVHSPTGGQGLNLGFGDAVNLGWKLAAVLSGAAAPELLDTYQAERRPVAERVLFNTRAQLALNKPGEQVDALREVLDSLLDIPEVNDRLAAMTTSTALSYDLPGAHPLTGTFLPDLPLVVAGQPTRLAELLRTGRGVLLCLDGRSRTLPGVPTVVADTATPPAPALLVRPDGHVAWADGAGDSLAAASWVSRPVPG</sequence>
<dbReference type="PRINTS" id="PR00420">
    <property type="entry name" value="RNGMNOXGNASE"/>
</dbReference>
<reference evidence="5 6" key="1">
    <citation type="submission" date="2021-03" db="EMBL/GenBank/DDBJ databases">
        <title>Sequencing the genomes of 1000 actinobacteria strains.</title>
        <authorList>
            <person name="Klenk H.-P."/>
        </authorList>
    </citation>
    <scope>NUCLEOTIDE SEQUENCE [LARGE SCALE GENOMIC DNA]</scope>
    <source>
        <strain evidence="5 6">DSM 44580</strain>
    </source>
</reference>
<keyword evidence="6" id="KW-1185">Reference proteome</keyword>
<dbReference type="PANTHER" id="PTHR43004">
    <property type="entry name" value="TRK SYSTEM POTASSIUM UPTAKE PROTEIN"/>
    <property type="match status" value="1"/>
</dbReference>
<name>A0ABS5AD17_9PSEU</name>
<keyword evidence="5" id="KW-0560">Oxidoreductase</keyword>
<keyword evidence="2" id="KW-0285">Flavoprotein</keyword>
<dbReference type="InterPro" id="IPR036188">
    <property type="entry name" value="FAD/NAD-bd_sf"/>
</dbReference>
<gene>
    <name evidence="5" type="ORF">JOF53_003356</name>
</gene>
<evidence type="ECO:0000259" key="4">
    <source>
        <dbReference type="Pfam" id="PF01494"/>
    </source>
</evidence>
<evidence type="ECO:0000256" key="3">
    <source>
        <dbReference type="ARBA" id="ARBA00022827"/>
    </source>
</evidence>
<evidence type="ECO:0000256" key="2">
    <source>
        <dbReference type="ARBA" id="ARBA00022630"/>
    </source>
</evidence>
<dbReference type="SUPFAM" id="SSF51905">
    <property type="entry name" value="FAD/NAD(P)-binding domain"/>
    <property type="match status" value="1"/>
</dbReference>
<dbReference type="EC" id="1.14.13.127" evidence="5"/>
<evidence type="ECO:0000313" key="6">
    <source>
        <dbReference type="Proteomes" id="UP001519363"/>
    </source>
</evidence>
<keyword evidence="3" id="KW-0274">FAD</keyword>
<dbReference type="Gene3D" id="3.30.70.2450">
    <property type="match status" value="1"/>
</dbReference>
<dbReference type="Proteomes" id="UP001519363">
    <property type="component" value="Unassembled WGS sequence"/>
</dbReference>
<evidence type="ECO:0000256" key="1">
    <source>
        <dbReference type="ARBA" id="ARBA00001974"/>
    </source>
</evidence>
<dbReference type="RefSeq" id="WP_209707093.1">
    <property type="nucleotide sequence ID" value="NZ_JAGIOO010000001.1"/>
</dbReference>
<dbReference type="PANTHER" id="PTHR43004:SF19">
    <property type="entry name" value="BINDING MONOOXYGENASE, PUTATIVE (JCVI)-RELATED"/>
    <property type="match status" value="1"/>
</dbReference>
<dbReference type="Pfam" id="PF21274">
    <property type="entry name" value="Rng_hyd_C"/>
    <property type="match status" value="1"/>
</dbReference>